<evidence type="ECO:0000256" key="4">
    <source>
        <dbReference type="SAM" id="MobiDB-lite"/>
    </source>
</evidence>
<evidence type="ECO:0000313" key="5">
    <source>
        <dbReference type="EMBL" id="CAA2933705.1"/>
    </source>
</evidence>
<evidence type="ECO:0000313" key="6">
    <source>
        <dbReference type="Proteomes" id="UP000594638"/>
    </source>
</evidence>
<proteinExistence type="predicted"/>
<dbReference type="OrthoDB" id="277439at2759"/>
<evidence type="ECO:0000256" key="2">
    <source>
        <dbReference type="ARBA" id="ARBA00022553"/>
    </source>
</evidence>
<evidence type="ECO:0000256" key="3">
    <source>
        <dbReference type="ARBA" id="ARBA00023242"/>
    </source>
</evidence>
<sequence>MKSVGDAHLNNVIISEKLDKKAEKLHKKTLTYPYTLKEVFEQSIRIPIGPEFNPVTTVGALIRPEVAKRAGVSIKPIRFQDVNPYEKVENRKRKGQKPSNGKDKSRSTKKMNVKEIKAK</sequence>
<reference evidence="5 6" key="1">
    <citation type="submission" date="2019-12" db="EMBL/GenBank/DDBJ databases">
        <authorList>
            <person name="Alioto T."/>
            <person name="Alioto T."/>
            <person name="Gomez Garrido J."/>
        </authorList>
    </citation>
    <scope>NUCLEOTIDE SEQUENCE [LARGE SCALE GENOMIC DNA]</scope>
</reference>
<dbReference type="Pfam" id="PF04615">
    <property type="entry name" value="Utp14"/>
    <property type="match status" value="1"/>
</dbReference>
<dbReference type="GO" id="GO:0032040">
    <property type="term" value="C:small-subunit processome"/>
    <property type="evidence" value="ECO:0007669"/>
    <property type="project" value="InterPro"/>
</dbReference>
<dbReference type="Gramene" id="OE9A002876T1">
    <property type="protein sequence ID" value="OE9A002876C1"/>
    <property type="gene ID" value="OE9A002876"/>
</dbReference>
<dbReference type="Proteomes" id="UP000594638">
    <property type="component" value="Unassembled WGS sequence"/>
</dbReference>
<comment type="subcellular location">
    <subcellularLocation>
        <location evidence="1">Nucleus</location>
        <location evidence="1">Nucleolus</location>
    </subcellularLocation>
</comment>
<dbReference type="GO" id="GO:0006364">
    <property type="term" value="P:rRNA processing"/>
    <property type="evidence" value="ECO:0007669"/>
    <property type="project" value="InterPro"/>
</dbReference>
<comment type="caution">
    <text evidence="5">The sequence shown here is derived from an EMBL/GenBank/DDBJ whole genome shotgun (WGS) entry which is preliminary data.</text>
</comment>
<dbReference type="AlphaFoldDB" id="A0A8S0P7S9"/>
<keyword evidence="2" id="KW-0597">Phosphoprotein</keyword>
<dbReference type="PANTHER" id="PTHR14150">
    <property type="entry name" value="U3 SMALL NUCLEOLAR RNA-ASSOCIATED PROTEIN 14"/>
    <property type="match status" value="1"/>
</dbReference>
<evidence type="ECO:0000256" key="1">
    <source>
        <dbReference type="ARBA" id="ARBA00004604"/>
    </source>
</evidence>
<protein>
    <submittedName>
        <fullName evidence="5">U3 small nucleolar RNA-associated 14 homolog A-like isoform X1</fullName>
    </submittedName>
</protein>
<organism evidence="5 6">
    <name type="scientific">Olea europaea subsp. europaea</name>
    <dbReference type="NCBI Taxonomy" id="158383"/>
    <lineage>
        <taxon>Eukaryota</taxon>
        <taxon>Viridiplantae</taxon>
        <taxon>Streptophyta</taxon>
        <taxon>Embryophyta</taxon>
        <taxon>Tracheophyta</taxon>
        <taxon>Spermatophyta</taxon>
        <taxon>Magnoliopsida</taxon>
        <taxon>eudicotyledons</taxon>
        <taxon>Gunneridae</taxon>
        <taxon>Pentapetalae</taxon>
        <taxon>asterids</taxon>
        <taxon>lamiids</taxon>
        <taxon>Lamiales</taxon>
        <taxon>Oleaceae</taxon>
        <taxon>Oleeae</taxon>
        <taxon>Olea</taxon>
    </lineage>
</organism>
<dbReference type="PANTHER" id="PTHR14150:SF12">
    <property type="entry name" value="U3 SMALL NUCLEOLAR RNA-ASSOCIATED PROTEIN 14 HOMOLOG A"/>
    <property type="match status" value="1"/>
</dbReference>
<keyword evidence="3" id="KW-0539">Nucleus</keyword>
<feature type="compositionally biased region" description="Basic and acidic residues" evidence="4">
    <location>
        <begin position="100"/>
        <end position="119"/>
    </location>
</feature>
<gene>
    <name evidence="5" type="ORF">OLEA9_A002876</name>
</gene>
<dbReference type="EMBL" id="CACTIH010000005">
    <property type="protein sequence ID" value="CAA2933705.1"/>
    <property type="molecule type" value="Genomic_DNA"/>
</dbReference>
<dbReference type="InterPro" id="IPR006709">
    <property type="entry name" value="SSU_processome_Utp14"/>
</dbReference>
<keyword evidence="6" id="KW-1185">Reference proteome</keyword>
<feature type="region of interest" description="Disordered" evidence="4">
    <location>
        <begin position="83"/>
        <end position="119"/>
    </location>
</feature>
<name>A0A8S0P7S9_OLEEU</name>
<accession>A0A8S0P7S9</accession>